<dbReference type="Pfam" id="PF00082">
    <property type="entry name" value="Peptidase_S8"/>
    <property type="match status" value="1"/>
</dbReference>
<dbReference type="InterPro" id="IPR036852">
    <property type="entry name" value="Peptidase_S8/S53_dom_sf"/>
</dbReference>
<organism evidence="5 6">
    <name type="scientific">Bacteroides xylanisolvens</name>
    <dbReference type="NCBI Taxonomy" id="371601"/>
    <lineage>
        <taxon>Bacteria</taxon>
        <taxon>Pseudomonadati</taxon>
        <taxon>Bacteroidota</taxon>
        <taxon>Bacteroidia</taxon>
        <taxon>Bacteroidales</taxon>
        <taxon>Bacteroidaceae</taxon>
        <taxon>Bacteroides</taxon>
    </lineage>
</organism>
<accession>A0A7J5PWQ4</accession>
<evidence type="ECO:0000259" key="4">
    <source>
        <dbReference type="Pfam" id="PF00082"/>
    </source>
</evidence>
<comment type="caution">
    <text evidence="5">The sequence shown here is derived from an EMBL/GenBank/DDBJ whole genome shotgun (WGS) entry which is preliminary data.</text>
</comment>
<dbReference type="GO" id="GO:0006508">
    <property type="term" value="P:proteolysis"/>
    <property type="evidence" value="ECO:0007669"/>
    <property type="project" value="UniProtKB-KW"/>
</dbReference>
<dbReference type="GO" id="GO:0004252">
    <property type="term" value="F:serine-type endopeptidase activity"/>
    <property type="evidence" value="ECO:0007669"/>
    <property type="project" value="InterPro"/>
</dbReference>
<dbReference type="CDD" id="cd04847">
    <property type="entry name" value="Peptidases_S8_Subtilisin_like_2"/>
    <property type="match status" value="1"/>
</dbReference>
<proteinExistence type="predicted"/>
<dbReference type="InterPro" id="IPR023827">
    <property type="entry name" value="Peptidase_S8_Asp-AS"/>
</dbReference>
<evidence type="ECO:0000313" key="5">
    <source>
        <dbReference type="EMBL" id="KAB6147111.1"/>
    </source>
</evidence>
<protein>
    <submittedName>
        <fullName evidence="5">S8 family peptidase</fullName>
    </submittedName>
</protein>
<evidence type="ECO:0000256" key="1">
    <source>
        <dbReference type="ARBA" id="ARBA00022670"/>
    </source>
</evidence>
<keyword evidence="3" id="KW-0720">Serine protease</keyword>
<dbReference type="Proteomes" id="UP000434604">
    <property type="component" value="Unassembled WGS sequence"/>
</dbReference>
<dbReference type="Gene3D" id="3.40.50.200">
    <property type="entry name" value="Peptidase S8/S53 domain"/>
    <property type="match status" value="1"/>
</dbReference>
<dbReference type="SUPFAM" id="SSF52743">
    <property type="entry name" value="Subtilisin-like"/>
    <property type="match status" value="1"/>
</dbReference>
<dbReference type="PROSITE" id="PS00136">
    <property type="entry name" value="SUBTILASE_ASP"/>
    <property type="match status" value="1"/>
</dbReference>
<name>A0A7J5PWQ4_9BACE</name>
<dbReference type="InterPro" id="IPR015500">
    <property type="entry name" value="Peptidase_S8_subtilisin-rel"/>
</dbReference>
<gene>
    <name evidence="5" type="ORF">GA398_13185</name>
</gene>
<dbReference type="InterPro" id="IPR000209">
    <property type="entry name" value="Peptidase_S8/S53_dom"/>
</dbReference>
<dbReference type="RefSeq" id="WP_151934877.1">
    <property type="nucleotide sequence ID" value="NZ_WDED01000018.1"/>
</dbReference>
<keyword evidence="2" id="KW-0378">Hydrolase</keyword>
<dbReference type="PRINTS" id="PR00723">
    <property type="entry name" value="SUBTILISIN"/>
</dbReference>
<keyword evidence="1" id="KW-0645">Protease</keyword>
<reference evidence="5 6" key="1">
    <citation type="journal article" date="2019" name="Nat. Med.">
        <title>A library of human gut bacterial isolates paired with longitudinal multiomics data enables mechanistic microbiome research.</title>
        <authorList>
            <person name="Poyet M."/>
            <person name="Groussin M."/>
            <person name="Gibbons S.M."/>
            <person name="Avila-Pacheco J."/>
            <person name="Jiang X."/>
            <person name="Kearney S.M."/>
            <person name="Perrotta A.R."/>
            <person name="Berdy B."/>
            <person name="Zhao S."/>
            <person name="Lieberman T.D."/>
            <person name="Swanson P.K."/>
            <person name="Smith M."/>
            <person name="Roesemann S."/>
            <person name="Alexander J.E."/>
            <person name="Rich S.A."/>
            <person name="Livny J."/>
            <person name="Vlamakis H."/>
            <person name="Clish C."/>
            <person name="Bullock K."/>
            <person name="Deik A."/>
            <person name="Scott J."/>
            <person name="Pierce K.A."/>
            <person name="Xavier R.J."/>
            <person name="Alm E.J."/>
        </authorList>
    </citation>
    <scope>NUCLEOTIDE SEQUENCE [LARGE SCALE GENOMIC DNA]</scope>
    <source>
        <strain evidence="5 6">BIOML-A58</strain>
    </source>
</reference>
<dbReference type="InterPro" id="IPR034074">
    <property type="entry name" value="Y4bN_pept_dom"/>
</dbReference>
<dbReference type="EMBL" id="WDED01000018">
    <property type="protein sequence ID" value="KAB6147111.1"/>
    <property type="molecule type" value="Genomic_DNA"/>
</dbReference>
<feature type="domain" description="Peptidase S8/S53" evidence="4">
    <location>
        <begin position="279"/>
        <end position="614"/>
    </location>
</feature>
<evidence type="ECO:0000313" key="6">
    <source>
        <dbReference type="Proteomes" id="UP000434604"/>
    </source>
</evidence>
<sequence length="835" mass="94372">MKKYDHLILPPIEEPYKYSPTGMGSSNIPQRNRVEHATMLEQKFSAMRISDAEMKRERSALSLPTRTGTYVEFKGSENHDLIFKSLEAGNVGVRLLNVRQQIRDNGNFDTYATVYIPHGQECKFLNKLRDYTDTSKDSSKGKPKNADLINSIDDINIAILSSFWTDSSTFFPTETLDWYETWLKIDETKDKIEQIKSYHNTLNTLSIEYKTNVLFFPERAVVLVYANKNKLIDIMNSSEMLAEIKKGQETAGFWCEESISDQREWVNDLLQRLIIDNESNVSVCILDSGVNNGHPLLSPIVSEEACLSYDPHWGSADRNGHGTMMAGAATYGDLSEILPNNNSISVLGNLCSIKILPNEGGNPKELWGDITQQAIYKAEIQFNNRQLIYCLAITAPECYDMGKPSSWSGALDTMSYGEGKSQRLILVSAGNIQDSSEIWSNYPEGNWTASVQNPAQAWNVLTIGAYTKKVTINDHRYDNHERVAESGGISPFSTTSVIWNKSWPIKPDVVFEGGNLIKHNDSDYPFGSHEDLEVLTTSKNFQFRQFETFNATSSATALATNLAAKIAKKYPELWPESVRGLMLHSAEWTDTMKRQFRVNGRTNIKELLRSCGYGVPNQDRALFSTDNGFTYISQSTIKPYVKNKVSVSCNEMHLYELPWPKELLESLGEVELTLRITLSYFIEPSPGEIGWKDKYRYPSFGLRFDVNNPLEGKEQFKKRINKSIQNEENDNIETIDNDSQRWTIGSKNRSAGSIHCDMITATGADLASCNMIAIFPIVGWWKTRTNLQKYNSKARYSLIISLDTPIEDISLYNTVKAKIEALIQTPVQITVPVES</sequence>
<dbReference type="AlphaFoldDB" id="A0A7J5PWQ4"/>
<evidence type="ECO:0000256" key="2">
    <source>
        <dbReference type="ARBA" id="ARBA00022801"/>
    </source>
</evidence>
<evidence type="ECO:0000256" key="3">
    <source>
        <dbReference type="ARBA" id="ARBA00022825"/>
    </source>
</evidence>